<evidence type="ECO:0000256" key="1">
    <source>
        <dbReference type="SAM" id="MobiDB-lite"/>
    </source>
</evidence>
<accession>A0A183IS41</accession>
<sequence>MGETEFTGLPGLTHSLSTDGERVGTQHIALWDKASDLHRYGSQPHLVSYFFEAVNIRSYANENFHLNGDGEDEDQKLERKGSLRLAINARHMSTSPQYNVSIEADGIVAIFANTKCSRVPSIGMRLTKSDDGNDHSRQCRGSSPLPKWTLVEERDATRRGKNADRSSDYLREPRREACDAVRNTEDGDDDGYGEDGDDDE</sequence>
<dbReference type="Proteomes" id="UP000270296">
    <property type="component" value="Unassembled WGS sequence"/>
</dbReference>
<name>A0A183IS41_9BILA</name>
<reference evidence="2 3" key="2">
    <citation type="submission" date="2018-11" db="EMBL/GenBank/DDBJ databases">
        <authorList>
            <consortium name="Pathogen Informatics"/>
        </authorList>
    </citation>
    <scope>NUCLEOTIDE SEQUENCE [LARGE SCALE GENOMIC DNA]</scope>
</reference>
<feature type="compositionally biased region" description="Acidic residues" evidence="1">
    <location>
        <begin position="186"/>
        <end position="200"/>
    </location>
</feature>
<gene>
    <name evidence="2" type="ORF">SBAD_LOCUS6437</name>
</gene>
<evidence type="ECO:0000313" key="4">
    <source>
        <dbReference type="WBParaSite" id="SBAD_0000668501-mRNA-1"/>
    </source>
</evidence>
<proteinExistence type="predicted"/>
<evidence type="ECO:0000313" key="3">
    <source>
        <dbReference type="Proteomes" id="UP000270296"/>
    </source>
</evidence>
<feature type="compositionally biased region" description="Basic and acidic residues" evidence="1">
    <location>
        <begin position="150"/>
        <end position="185"/>
    </location>
</feature>
<protein>
    <submittedName>
        <fullName evidence="4">SHSP domain-containing protein</fullName>
    </submittedName>
</protein>
<keyword evidence="3" id="KW-1185">Reference proteome</keyword>
<feature type="region of interest" description="Disordered" evidence="1">
    <location>
        <begin position="126"/>
        <end position="200"/>
    </location>
</feature>
<organism evidence="4">
    <name type="scientific">Soboliphyme baturini</name>
    <dbReference type="NCBI Taxonomy" id="241478"/>
    <lineage>
        <taxon>Eukaryota</taxon>
        <taxon>Metazoa</taxon>
        <taxon>Ecdysozoa</taxon>
        <taxon>Nematoda</taxon>
        <taxon>Enoplea</taxon>
        <taxon>Dorylaimia</taxon>
        <taxon>Dioctophymatida</taxon>
        <taxon>Dioctophymatoidea</taxon>
        <taxon>Soboliphymatidae</taxon>
        <taxon>Soboliphyme</taxon>
    </lineage>
</organism>
<dbReference type="EMBL" id="UZAM01009759">
    <property type="protein sequence ID" value="VDP10028.1"/>
    <property type="molecule type" value="Genomic_DNA"/>
</dbReference>
<dbReference type="AlphaFoldDB" id="A0A183IS41"/>
<reference evidence="4" key="1">
    <citation type="submission" date="2016-06" db="UniProtKB">
        <authorList>
            <consortium name="WormBaseParasite"/>
        </authorList>
    </citation>
    <scope>IDENTIFICATION</scope>
</reference>
<dbReference type="WBParaSite" id="SBAD_0000668501-mRNA-1">
    <property type="protein sequence ID" value="SBAD_0000668501-mRNA-1"/>
    <property type="gene ID" value="SBAD_0000668501"/>
</dbReference>
<evidence type="ECO:0000313" key="2">
    <source>
        <dbReference type="EMBL" id="VDP10028.1"/>
    </source>
</evidence>
<feature type="compositionally biased region" description="Basic and acidic residues" evidence="1">
    <location>
        <begin position="127"/>
        <end position="137"/>
    </location>
</feature>